<dbReference type="EMBL" id="UYYF01000333">
    <property type="protein sequence ID" value="VDM97741.1"/>
    <property type="molecule type" value="Genomic_DNA"/>
</dbReference>
<evidence type="ECO:0000313" key="4">
    <source>
        <dbReference type="WBParaSite" id="TCLT_0000200801-mRNA-1"/>
    </source>
</evidence>
<keyword evidence="3" id="KW-1185">Reference proteome</keyword>
<reference evidence="2 3" key="2">
    <citation type="submission" date="2018-11" db="EMBL/GenBank/DDBJ databases">
        <authorList>
            <consortium name="Pathogen Informatics"/>
        </authorList>
    </citation>
    <scope>NUCLEOTIDE SEQUENCE [LARGE SCALE GENOMIC DNA]</scope>
</reference>
<organism evidence="4">
    <name type="scientific">Thelazia callipaeda</name>
    <name type="common">Oriental eyeworm</name>
    <name type="synonym">Parasitic nematode</name>
    <dbReference type="NCBI Taxonomy" id="103827"/>
    <lineage>
        <taxon>Eukaryota</taxon>
        <taxon>Metazoa</taxon>
        <taxon>Ecdysozoa</taxon>
        <taxon>Nematoda</taxon>
        <taxon>Chromadorea</taxon>
        <taxon>Rhabditida</taxon>
        <taxon>Spirurina</taxon>
        <taxon>Spiruromorpha</taxon>
        <taxon>Thelazioidea</taxon>
        <taxon>Thelaziidae</taxon>
        <taxon>Thelazia</taxon>
    </lineage>
</organism>
<proteinExistence type="predicted"/>
<feature type="region of interest" description="Disordered" evidence="1">
    <location>
        <begin position="1"/>
        <end position="51"/>
    </location>
</feature>
<sequence length="263" mass="29540">MNKFVNRSTYLRDKKKHKAKNDVTSSEITHEVSRNLEKSQNKRVSINDSARKNSIENTNEIEQIRSSINDNFAHDRSIVKNEAAAKKGRKKNIANKFKASTKISIYSSAERINSEKMAAESSSAIINHAVKVRSTINDNVLKDKATLGRNKIKNTAANKKSKTSKVIAHKTSKNSSNTLNSKNSVVRNVSQTHSVQTTKNQISTNNVVKIRKKSSKTDYERIIKVKKETAAICKSDEPLVDQTYDKQGRHTSHSDTNSDNNKQ</sequence>
<feature type="region of interest" description="Disordered" evidence="1">
    <location>
        <begin position="234"/>
        <end position="263"/>
    </location>
</feature>
<feature type="compositionally biased region" description="Basic and acidic residues" evidence="1">
    <location>
        <begin position="234"/>
        <end position="248"/>
    </location>
</feature>
<evidence type="ECO:0000313" key="2">
    <source>
        <dbReference type="EMBL" id="VDM97741.1"/>
    </source>
</evidence>
<feature type="compositionally biased region" description="Polar residues" evidence="1">
    <location>
        <begin position="254"/>
        <end position="263"/>
    </location>
</feature>
<dbReference type="WBParaSite" id="TCLT_0000200801-mRNA-1">
    <property type="protein sequence ID" value="TCLT_0000200801-mRNA-1"/>
    <property type="gene ID" value="TCLT_0000200801"/>
</dbReference>
<dbReference type="AlphaFoldDB" id="A0A0N5CP75"/>
<reference evidence="4" key="1">
    <citation type="submission" date="2017-02" db="UniProtKB">
        <authorList>
            <consortium name="WormBaseParasite"/>
        </authorList>
    </citation>
    <scope>IDENTIFICATION</scope>
</reference>
<feature type="compositionally biased region" description="Basic and acidic residues" evidence="1">
    <location>
        <begin position="28"/>
        <end position="40"/>
    </location>
</feature>
<protein>
    <submittedName>
        <fullName evidence="4">Serine/threonine protein kinase</fullName>
    </submittedName>
</protein>
<evidence type="ECO:0000256" key="1">
    <source>
        <dbReference type="SAM" id="MobiDB-lite"/>
    </source>
</evidence>
<dbReference type="Proteomes" id="UP000276776">
    <property type="component" value="Unassembled WGS sequence"/>
</dbReference>
<evidence type="ECO:0000313" key="3">
    <source>
        <dbReference type="Proteomes" id="UP000276776"/>
    </source>
</evidence>
<gene>
    <name evidence="2" type="ORF">TCLT_LOCUS2009</name>
</gene>
<accession>A0A0N5CP75</accession>
<name>A0A0N5CP75_THECL</name>